<dbReference type="SUPFAM" id="SSF56112">
    <property type="entry name" value="Protein kinase-like (PK-like)"/>
    <property type="match status" value="1"/>
</dbReference>
<dbReference type="EMBL" id="LUGG01000009">
    <property type="protein sequence ID" value="OBZ72399.1"/>
    <property type="molecule type" value="Genomic_DNA"/>
</dbReference>
<dbReference type="STRING" id="5627.A0A1C7M7M9"/>
<evidence type="ECO:0000256" key="1">
    <source>
        <dbReference type="ARBA" id="ARBA00012513"/>
    </source>
</evidence>
<proteinExistence type="predicted"/>
<dbReference type="Pfam" id="PF00069">
    <property type="entry name" value="Pkinase"/>
    <property type="match status" value="1"/>
</dbReference>
<dbReference type="InterPro" id="IPR008271">
    <property type="entry name" value="Ser/Thr_kinase_AS"/>
</dbReference>
<dbReference type="EC" id="2.7.11.1" evidence="1"/>
<dbReference type="OrthoDB" id="2605211at2759"/>
<reference evidence="3 4" key="1">
    <citation type="submission" date="2016-03" db="EMBL/GenBank/DDBJ databases">
        <title>Whole genome sequencing of Grifola frondosa 9006-11.</title>
        <authorList>
            <person name="Min B."/>
            <person name="Park H."/>
            <person name="Kim J.-G."/>
            <person name="Cho H."/>
            <person name="Oh Y.-L."/>
            <person name="Kong W.-S."/>
            <person name="Choi I.-G."/>
        </authorList>
    </citation>
    <scope>NUCLEOTIDE SEQUENCE [LARGE SCALE GENOMIC DNA]</scope>
    <source>
        <strain evidence="3 4">9006-11</strain>
    </source>
</reference>
<dbReference type="PROSITE" id="PS00108">
    <property type="entry name" value="PROTEIN_KINASE_ST"/>
    <property type="match status" value="1"/>
</dbReference>
<keyword evidence="3" id="KW-0808">Transferase</keyword>
<sequence length="277" mass="30962">MDNSAAQTYSDACDIIASGWLVPSRVNGEQFFPLLHPQRLRLAGTVVGFNASSDTFTKLHLIGDDDDPLEHEYKIYQQLTGEPWVPKLQGFGTEGRWRYLSMESVGIDITSIWLSANGWTISIACAIVKEMLNILHGLHLHGYIHGDIKPPNFCCRLDNAINLGVEFSIVDMESVTTCPVDAPRRPGTAYWSSSYALAGAPQSWRDDLHSLAYILLNLCGVELPWDEASWEDDIDEMIRLKRRYSAPALCEDLPPACVEFVQLCLGLDFMEVPPMTL</sequence>
<dbReference type="GO" id="GO:0004674">
    <property type="term" value="F:protein serine/threonine kinase activity"/>
    <property type="evidence" value="ECO:0007669"/>
    <property type="project" value="UniProtKB-EC"/>
</dbReference>
<keyword evidence="3" id="KW-0418">Kinase</keyword>
<accession>A0A1C7M7M9</accession>
<dbReference type="InterPro" id="IPR011009">
    <property type="entry name" value="Kinase-like_dom_sf"/>
</dbReference>
<organism evidence="3 4">
    <name type="scientific">Grifola frondosa</name>
    <name type="common">Maitake</name>
    <name type="synonym">Polyporus frondosus</name>
    <dbReference type="NCBI Taxonomy" id="5627"/>
    <lineage>
        <taxon>Eukaryota</taxon>
        <taxon>Fungi</taxon>
        <taxon>Dikarya</taxon>
        <taxon>Basidiomycota</taxon>
        <taxon>Agaricomycotina</taxon>
        <taxon>Agaricomycetes</taxon>
        <taxon>Polyporales</taxon>
        <taxon>Grifolaceae</taxon>
        <taxon>Grifola</taxon>
    </lineage>
</organism>
<feature type="domain" description="Protein kinase" evidence="2">
    <location>
        <begin position="1"/>
        <end position="277"/>
    </location>
</feature>
<evidence type="ECO:0000313" key="4">
    <source>
        <dbReference type="Proteomes" id="UP000092993"/>
    </source>
</evidence>
<dbReference type="PROSITE" id="PS50011">
    <property type="entry name" value="PROTEIN_KINASE_DOM"/>
    <property type="match status" value="1"/>
</dbReference>
<dbReference type="GO" id="GO:0005524">
    <property type="term" value="F:ATP binding"/>
    <property type="evidence" value="ECO:0007669"/>
    <property type="project" value="InterPro"/>
</dbReference>
<evidence type="ECO:0000313" key="3">
    <source>
        <dbReference type="EMBL" id="OBZ72399.1"/>
    </source>
</evidence>
<dbReference type="SMART" id="SM00220">
    <property type="entry name" value="S_TKc"/>
    <property type="match status" value="1"/>
</dbReference>
<dbReference type="AlphaFoldDB" id="A0A1C7M7M9"/>
<comment type="caution">
    <text evidence="3">The sequence shown here is derived from an EMBL/GenBank/DDBJ whole genome shotgun (WGS) entry which is preliminary data.</text>
</comment>
<dbReference type="Gene3D" id="1.10.510.10">
    <property type="entry name" value="Transferase(Phosphotransferase) domain 1"/>
    <property type="match status" value="1"/>
</dbReference>
<protein>
    <recommendedName>
        <fullName evidence="1">non-specific serine/threonine protein kinase</fullName>
        <ecNumber evidence="1">2.7.11.1</ecNumber>
    </recommendedName>
</protein>
<gene>
    <name evidence="3" type="primary">CK1</name>
    <name evidence="3" type="ORF">A0H81_07406</name>
</gene>
<keyword evidence="4" id="KW-1185">Reference proteome</keyword>
<dbReference type="Proteomes" id="UP000092993">
    <property type="component" value="Unassembled WGS sequence"/>
</dbReference>
<dbReference type="InterPro" id="IPR050235">
    <property type="entry name" value="CK1_Ser-Thr_kinase"/>
</dbReference>
<dbReference type="InterPro" id="IPR000719">
    <property type="entry name" value="Prot_kinase_dom"/>
</dbReference>
<dbReference type="PANTHER" id="PTHR11909">
    <property type="entry name" value="CASEIN KINASE-RELATED"/>
    <property type="match status" value="1"/>
</dbReference>
<name>A0A1C7M7M9_GRIFR</name>
<evidence type="ECO:0000259" key="2">
    <source>
        <dbReference type="PROSITE" id="PS50011"/>
    </source>
</evidence>